<dbReference type="AlphaFoldDB" id="A0A7S1KHN5"/>
<dbReference type="Gene3D" id="3.30.70.330">
    <property type="match status" value="1"/>
</dbReference>
<dbReference type="SUPFAM" id="SSF54928">
    <property type="entry name" value="RNA-binding domain, RBD"/>
    <property type="match status" value="1"/>
</dbReference>
<feature type="region of interest" description="Disordered" evidence="1">
    <location>
        <begin position="160"/>
        <end position="228"/>
    </location>
</feature>
<feature type="compositionally biased region" description="Polar residues" evidence="1">
    <location>
        <begin position="160"/>
        <end position="178"/>
    </location>
</feature>
<accession>A0A7S1KHN5</accession>
<evidence type="ECO:0000313" key="2">
    <source>
        <dbReference type="EMBL" id="CAD9073863.1"/>
    </source>
</evidence>
<feature type="compositionally biased region" description="Basic and acidic residues" evidence="1">
    <location>
        <begin position="205"/>
        <end position="218"/>
    </location>
</feature>
<organism evidence="2">
    <name type="scientific">Vitrella brassicaformis</name>
    <dbReference type="NCBI Taxonomy" id="1169539"/>
    <lineage>
        <taxon>Eukaryota</taxon>
        <taxon>Sar</taxon>
        <taxon>Alveolata</taxon>
        <taxon>Colpodellida</taxon>
        <taxon>Vitrellaceae</taxon>
        <taxon>Vitrella</taxon>
    </lineage>
</organism>
<reference evidence="2" key="1">
    <citation type="submission" date="2021-01" db="EMBL/GenBank/DDBJ databases">
        <authorList>
            <person name="Corre E."/>
            <person name="Pelletier E."/>
            <person name="Niang G."/>
            <person name="Scheremetjew M."/>
            <person name="Finn R."/>
            <person name="Kale V."/>
            <person name="Holt S."/>
            <person name="Cochrane G."/>
            <person name="Meng A."/>
            <person name="Brown T."/>
            <person name="Cohen L."/>
        </authorList>
    </citation>
    <scope>NUCLEOTIDE SEQUENCE</scope>
    <source>
        <strain evidence="2">CCMP3346</strain>
    </source>
</reference>
<dbReference type="GO" id="GO:0003676">
    <property type="term" value="F:nucleic acid binding"/>
    <property type="evidence" value="ECO:0007669"/>
    <property type="project" value="InterPro"/>
</dbReference>
<evidence type="ECO:0008006" key="3">
    <source>
        <dbReference type="Google" id="ProtNLM"/>
    </source>
</evidence>
<name>A0A7S1KHN5_9ALVE</name>
<evidence type="ECO:0000256" key="1">
    <source>
        <dbReference type="SAM" id="MobiDB-lite"/>
    </source>
</evidence>
<dbReference type="InterPro" id="IPR035979">
    <property type="entry name" value="RBD_domain_sf"/>
</dbReference>
<protein>
    <recommendedName>
        <fullName evidence="3">RRM domain-containing protein</fullName>
    </recommendedName>
</protein>
<sequence length="453" mass="50407">MRLSQQYEASRKTAREAYARQFHASGIFSAKEAAPPASGRKSMPQGRRRDQTSHEMFGSVEPTDMPRASLQRQLSTFVPREDFRTARERCIEFNSSSPNIISSDYPTGKSPMPTGGKLTHLLPLSAETAEDVFAENFGQRAAVDPLASYRAKQYMGEQLSSASSNWMTHRNATSNEGPQYSPRDKARLQNDSELFGLSPSPVPQKDTKAEAAEKEATQRRRSNPYFSDLFGVASPPSLKETGMFGDQAMVDTMKADKQVTIYNDWMDSRTEIARRLGTPQPETAGTARQRKMDETYGHRVPLFSESMPPPKDATVSKVTGETRAMPRIDLNATAKEKHQTFLQSTMLGKEFYDTASKVGTFEVVNLNLMGLKPDTTEEDIKQLTRSCGVHTVKIITDTDPVNGRSKGRARVVIRCPLSTQKGLGHVQCVCLVLVRCDAMRVCVQRGGWRHRVG</sequence>
<dbReference type="EMBL" id="HBGB01049323">
    <property type="protein sequence ID" value="CAD9073863.1"/>
    <property type="molecule type" value="Transcribed_RNA"/>
</dbReference>
<gene>
    <name evidence="2" type="ORF">VBRA1451_LOCUS28947</name>
</gene>
<dbReference type="InterPro" id="IPR012677">
    <property type="entry name" value="Nucleotide-bd_a/b_plait_sf"/>
</dbReference>
<proteinExistence type="predicted"/>
<feature type="region of interest" description="Disordered" evidence="1">
    <location>
        <begin position="26"/>
        <end position="69"/>
    </location>
</feature>